<accession>L8JCP1</accession>
<evidence type="ECO:0000256" key="2">
    <source>
        <dbReference type="SAM" id="Phobius"/>
    </source>
</evidence>
<keyword evidence="2" id="KW-0812">Transmembrane</keyword>
<organism evidence="3 4">
    <name type="scientific">Photobacterium marinum</name>
    <dbReference type="NCBI Taxonomy" id="1056511"/>
    <lineage>
        <taxon>Bacteria</taxon>
        <taxon>Pseudomonadati</taxon>
        <taxon>Pseudomonadota</taxon>
        <taxon>Gammaproteobacteria</taxon>
        <taxon>Vibrionales</taxon>
        <taxon>Vibrionaceae</taxon>
        <taxon>Photobacterium</taxon>
    </lineage>
</organism>
<dbReference type="EMBL" id="AMZO01000013">
    <property type="protein sequence ID" value="ELR66063.1"/>
    <property type="molecule type" value="Genomic_DNA"/>
</dbReference>
<keyword evidence="2" id="KW-1133">Transmembrane helix</keyword>
<gene>
    <name evidence="3" type="ORF">C942_00505</name>
</gene>
<dbReference type="AlphaFoldDB" id="L8JCP1"/>
<keyword evidence="1" id="KW-0175">Coiled coil</keyword>
<proteinExistence type="predicted"/>
<dbReference type="PATRIC" id="fig|1056511.3.peg.1994"/>
<protein>
    <recommendedName>
        <fullName evidence="5">Phage tail length tape-measure protein</fullName>
    </recommendedName>
</protein>
<name>L8JCP1_9GAMM</name>
<evidence type="ECO:0000313" key="4">
    <source>
        <dbReference type="Proteomes" id="UP000011134"/>
    </source>
</evidence>
<dbReference type="RefSeq" id="WP_007465123.1">
    <property type="nucleotide sequence ID" value="NZ_AMZO01000013.1"/>
</dbReference>
<evidence type="ECO:0008006" key="5">
    <source>
        <dbReference type="Google" id="ProtNLM"/>
    </source>
</evidence>
<dbReference type="OrthoDB" id="8019720at2"/>
<feature type="transmembrane region" description="Helical" evidence="2">
    <location>
        <begin position="135"/>
        <end position="155"/>
    </location>
</feature>
<feature type="coiled-coil region" evidence="1">
    <location>
        <begin position="682"/>
        <end position="736"/>
    </location>
</feature>
<dbReference type="Proteomes" id="UP000011134">
    <property type="component" value="Unassembled WGS sequence"/>
</dbReference>
<sequence>MAKTYTVARLSVDFEANSARFQEALTRVENHATRSTNKMIKTFGEFERKTRMVADKFDSNLIKMNRAVKKAFAPITVSFNLFKKSIKNLTRPFRTVYKVMSAPFIKLYKLLDKVKNKISGVGKAVTSLISKFSKFAMITGGAAVAGLLAFTIHAAQTTLEMQRLGDRVGIGYEKMNALNLIASMSGVTLEQVTDAMKDLSVRTQDAALAGSGALLPFFIQINESASEWAKMDAATEFERFSDVLSKLPLQQAQFWADEINDSMYRMLPILRQGASYFRKMTDEAKLFEVSLDNREAIMKMQANLARLKGVAVGFFGNIAGEVSKMLDEPMTNAIEGFTKKAKESGGVDILVRDTVANFLVALSNIVRGFDTFKTSLVSILKTIQQKMIDLGLLDDKAELNFRTKIDTSELDILQQKYTSKETELNLAISAGKSADEINLLKSELTDLGVEYTSLDEKISKGKGLQARQANYQKIQAEIKKLKDLENGVGAFTSIDEAKAINAQAKIVREMLQGYTGIDKQLERALNHSVATVGNHENQAALLTEVSDIYKNQLNKEIRSFNASYEETNSLLGATADKLDDAAIKLKKQNNEILTNGRQTNNTMNANLKHRQQAIKFAKEAEVAEDKLTALYKKQGTSLEDIKIQMKAKTIALSDMTSSTLVLSDENLAKEKQRVSAYYSFVVAKAKSKYADLIAANKQMIEQSENKINSSAAGVDVEAEQENIKANNAAIVKLEKQLNTEILIATNKRNTSLAGLEIKASEDKLQRVISFNGDYISLLTQSHNTDMEREKTNTETKLKNIQYFLSQKKRYYGADSEEYKKLVEQSEKAIVNIKLNSERKQREIRFKESMERLRILGLSGELAVAQVDQNERKELDSLKDGLNDKLVSYEEYEKRKTQIQKKYADKRADVERENSKRLTDAFITWAGKQSSVINSFTNNDLANLGDAWNNFFDENSAGFKDWGAVFEDSMKLAGSLIGQISDMYFSSKERELDARKKALDDEIDKRKESIEQNDSITDQEKKKQLQALEKEEKQRNAIINKERKKAFEQKKKYQMAEALMNIATGVTSALTVAPPVGFVLAGMVAAMGAAQLSMISGQQYSGQAHSGIDEIPNTGNQTWMLQGGERVVQKPQNVKLKRFLDEWDTRKVSQQAMSEQLVKAVSMQPSQPVVQSEAANDSSYSIADQVQSTYLEKSSDTLGSALQRDLTKYNQTKEKAGSSFKVDASLTIEGNVVGETEWISEQLTQHRELIAAELSDLKQSHGY</sequence>
<evidence type="ECO:0000256" key="1">
    <source>
        <dbReference type="SAM" id="Coils"/>
    </source>
</evidence>
<keyword evidence="4" id="KW-1185">Reference proteome</keyword>
<evidence type="ECO:0000313" key="3">
    <source>
        <dbReference type="EMBL" id="ELR66063.1"/>
    </source>
</evidence>
<comment type="caution">
    <text evidence="3">The sequence shown here is derived from an EMBL/GenBank/DDBJ whole genome shotgun (WGS) entry which is preliminary data.</text>
</comment>
<reference evidence="3 4" key="1">
    <citation type="submission" date="2012-12" db="EMBL/GenBank/DDBJ databases">
        <title>Genome Assembly of Photobacterium sp. AK15.</title>
        <authorList>
            <person name="Khatri I."/>
            <person name="Vaidya B."/>
            <person name="Srinivas T.N.R."/>
            <person name="Subramanian S."/>
            <person name="Pinnaka A."/>
        </authorList>
    </citation>
    <scope>NUCLEOTIDE SEQUENCE [LARGE SCALE GENOMIC DNA]</scope>
    <source>
        <strain evidence="3 4">AK15</strain>
    </source>
</reference>
<keyword evidence="2" id="KW-0472">Membrane</keyword>